<comment type="caution">
    <text evidence="7">The sequence shown here is derived from an EMBL/GenBank/DDBJ whole genome shotgun (WGS) entry which is preliminary data.</text>
</comment>
<accession>A0ABS2R0T8</accession>
<keyword evidence="8" id="KW-1185">Reference proteome</keyword>
<dbReference type="EMBL" id="JAFBFH010000001">
    <property type="protein sequence ID" value="MBM7713261.1"/>
    <property type="molecule type" value="Genomic_DNA"/>
</dbReference>
<dbReference type="PANTHER" id="PTHR42978:SF2">
    <property type="entry name" value="102 KBASES UNSTABLE REGION: FROM 1 TO 119443"/>
    <property type="match status" value="1"/>
</dbReference>
<feature type="domain" description="Metallo-beta-lactamase" evidence="6">
    <location>
        <begin position="43"/>
        <end position="257"/>
    </location>
</feature>
<comment type="cofactor">
    <cofactor evidence="1">
        <name>Zn(2+)</name>
        <dbReference type="ChEBI" id="CHEBI:29105"/>
    </cofactor>
</comment>
<proteinExistence type="inferred from homology"/>
<evidence type="ECO:0000256" key="5">
    <source>
        <dbReference type="ARBA" id="ARBA00022833"/>
    </source>
</evidence>
<dbReference type="Proteomes" id="UP000823485">
    <property type="component" value="Unassembled WGS sequence"/>
</dbReference>
<evidence type="ECO:0000256" key="3">
    <source>
        <dbReference type="ARBA" id="ARBA00022723"/>
    </source>
</evidence>
<dbReference type="RefSeq" id="WP_205177973.1">
    <property type="nucleotide sequence ID" value="NZ_JAFBFH010000001.1"/>
</dbReference>
<name>A0ABS2R0T8_9BACI</name>
<sequence length="267" mass="30533">MRIHILHTGKVQIDRALAYKERGLHPAPFTGWFRNSGKKIWVPVSSYLIEHPKGLILVDAGWHEDMRVNQRKHLGSLAFSMFKGELPKGHSVAERLNHLGIKARDLDYVILSHMHSDHVSGIKHVQDAKNILVSDIEWKVAHKKLGYIQSMWKDVPINTFRFTDIPYGPYKRGYDLFGDNSLYIVHTPGHSAGLVALMVKMEKGWVVLANDVGYSEKSWTQMILPGITTDRTAAYDSLKWLHNFAKREECVRIICNHDPAIVPEIIR</sequence>
<evidence type="ECO:0000259" key="6">
    <source>
        <dbReference type="SMART" id="SM00849"/>
    </source>
</evidence>
<keyword evidence="5" id="KW-0862">Zinc</keyword>
<dbReference type="Gene3D" id="3.60.15.10">
    <property type="entry name" value="Ribonuclease Z/Hydroxyacylglutathione hydrolase-like"/>
    <property type="match status" value="1"/>
</dbReference>
<dbReference type="Pfam" id="PF00753">
    <property type="entry name" value="Lactamase_B"/>
    <property type="match status" value="1"/>
</dbReference>
<evidence type="ECO:0000256" key="2">
    <source>
        <dbReference type="ARBA" id="ARBA00007749"/>
    </source>
</evidence>
<protein>
    <submittedName>
        <fullName evidence="7">Glyoxylase-like metal-dependent hydrolase (Beta-lactamase superfamily II)</fullName>
    </submittedName>
</protein>
<dbReference type="InterPro" id="IPR036866">
    <property type="entry name" value="RibonucZ/Hydroxyglut_hydro"/>
</dbReference>
<dbReference type="PANTHER" id="PTHR42978">
    <property type="entry name" value="QUORUM-QUENCHING LACTONASE YTNP-RELATED-RELATED"/>
    <property type="match status" value="1"/>
</dbReference>
<dbReference type="CDD" id="cd07729">
    <property type="entry name" value="AHL_lactonase_MBL-fold"/>
    <property type="match status" value="1"/>
</dbReference>
<dbReference type="SUPFAM" id="SSF56281">
    <property type="entry name" value="Metallo-hydrolase/oxidoreductase"/>
    <property type="match status" value="1"/>
</dbReference>
<dbReference type="InterPro" id="IPR051013">
    <property type="entry name" value="MBL_superfamily_lactonases"/>
</dbReference>
<evidence type="ECO:0000256" key="1">
    <source>
        <dbReference type="ARBA" id="ARBA00001947"/>
    </source>
</evidence>
<comment type="similarity">
    <text evidence="2">Belongs to the metallo-beta-lactamase superfamily.</text>
</comment>
<gene>
    <name evidence="7" type="ORF">JOC94_000227</name>
</gene>
<dbReference type="InterPro" id="IPR001279">
    <property type="entry name" value="Metallo-B-lactamas"/>
</dbReference>
<reference evidence="7 8" key="1">
    <citation type="submission" date="2021-01" db="EMBL/GenBank/DDBJ databases">
        <title>Genomic Encyclopedia of Type Strains, Phase IV (KMG-IV): sequencing the most valuable type-strain genomes for metagenomic binning, comparative biology and taxonomic classification.</title>
        <authorList>
            <person name="Goeker M."/>
        </authorList>
    </citation>
    <scope>NUCLEOTIDE SEQUENCE [LARGE SCALE GENOMIC DNA]</scope>
    <source>
        <strain evidence="7 8">DSM 105453</strain>
    </source>
</reference>
<evidence type="ECO:0000313" key="8">
    <source>
        <dbReference type="Proteomes" id="UP000823485"/>
    </source>
</evidence>
<keyword evidence="3" id="KW-0479">Metal-binding</keyword>
<organism evidence="7 8">
    <name type="scientific">Siminovitchia thermophila</name>
    <dbReference type="NCBI Taxonomy" id="1245522"/>
    <lineage>
        <taxon>Bacteria</taxon>
        <taxon>Bacillati</taxon>
        <taxon>Bacillota</taxon>
        <taxon>Bacilli</taxon>
        <taxon>Bacillales</taxon>
        <taxon>Bacillaceae</taxon>
        <taxon>Siminovitchia</taxon>
    </lineage>
</organism>
<evidence type="ECO:0000313" key="7">
    <source>
        <dbReference type="EMBL" id="MBM7713261.1"/>
    </source>
</evidence>
<dbReference type="SMART" id="SM00849">
    <property type="entry name" value="Lactamase_B"/>
    <property type="match status" value="1"/>
</dbReference>
<keyword evidence="4" id="KW-0378">Hydrolase</keyword>
<evidence type="ECO:0000256" key="4">
    <source>
        <dbReference type="ARBA" id="ARBA00022801"/>
    </source>
</evidence>